<dbReference type="EMBL" id="JACEGQ020000003">
    <property type="protein sequence ID" value="KAH8513696.1"/>
    <property type="molecule type" value="Genomic_DNA"/>
</dbReference>
<keyword evidence="2" id="KW-1185">Reference proteome</keyword>
<reference evidence="1" key="1">
    <citation type="journal article" date="2021" name="J. Hered.">
        <title>Genome Assembly of Salicaceae Populus deltoides (Eastern Cottonwood) I-69 Based on Nanopore Sequencing and Hi-C Technologies.</title>
        <authorList>
            <person name="Bai S."/>
            <person name="Wu H."/>
            <person name="Zhang J."/>
            <person name="Pan Z."/>
            <person name="Zhao W."/>
            <person name="Li Z."/>
            <person name="Tong C."/>
        </authorList>
    </citation>
    <scope>NUCLEOTIDE SEQUENCE</scope>
    <source>
        <tissue evidence="1">Leaf</tissue>
    </source>
</reference>
<name>A0A8T2Z8U6_POPDE</name>
<evidence type="ECO:0000313" key="2">
    <source>
        <dbReference type="Proteomes" id="UP000807159"/>
    </source>
</evidence>
<accession>A0A8T2Z8U6</accession>
<organism evidence="1 2">
    <name type="scientific">Populus deltoides</name>
    <name type="common">Eastern poplar</name>
    <name type="synonym">Eastern cottonwood</name>
    <dbReference type="NCBI Taxonomy" id="3696"/>
    <lineage>
        <taxon>Eukaryota</taxon>
        <taxon>Viridiplantae</taxon>
        <taxon>Streptophyta</taxon>
        <taxon>Embryophyta</taxon>
        <taxon>Tracheophyta</taxon>
        <taxon>Spermatophyta</taxon>
        <taxon>Magnoliopsida</taxon>
        <taxon>eudicotyledons</taxon>
        <taxon>Gunneridae</taxon>
        <taxon>Pentapetalae</taxon>
        <taxon>rosids</taxon>
        <taxon>fabids</taxon>
        <taxon>Malpighiales</taxon>
        <taxon>Salicaceae</taxon>
        <taxon>Saliceae</taxon>
        <taxon>Populus</taxon>
    </lineage>
</organism>
<dbReference type="AlphaFoldDB" id="A0A8T2Z8U6"/>
<proteinExistence type="predicted"/>
<evidence type="ECO:0000313" key="1">
    <source>
        <dbReference type="EMBL" id="KAH8513696.1"/>
    </source>
</evidence>
<gene>
    <name evidence="1" type="ORF">H0E87_006815</name>
</gene>
<protein>
    <submittedName>
        <fullName evidence="1">Uncharacterized protein</fullName>
    </submittedName>
</protein>
<sequence length="115" mass="12865">MTSYCSCWKMSSPLAMLSALGLFFLICRGKLASEAMPSFSLDGKSEEFCNLGSSELGVTETPLSFFRDFFVGSRYWCGISFEEVTRFGVGVMSQFARQECEEDRGEWIFGGHIFG</sequence>
<dbReference type="Proteomes" id="UP000807159">
    <property type="component" value="Chromosome 3"/>
</dbReference>
<comment type="caution">
    <text evidence="1">The sequence shown here is derived from an EMBL/GenBank/DDBJ whole genome shotgun (WGS) entry which is preliminary data.</text>
</comment>